<keyword evidence="2 4" id="KW-0238">DNA-binding</keyword>
<evidence type="ECO:0000256" key="1">
    <source>
        <dbReference type="ARBA" id="ARBA00023015"/>
    </source>
</evidence>
<organism evidence="6 7">
    <name type="scientific">Salinithrix halophila</name>
    <dbReference type="NCBI Taxonomy" id="1485204"/>
    <lineage>
        <taxon>Bacteria</taxon>
        <taxon>Bacillati</taxon>
        <taxon>Bacillota</taxon>
        <taxon>Bacilli</taxon>
        <taxon>Bacillales</taxon>
        <taxon>Thermoactinomycetaceae</taxon>
        <taxon>Salinithrix</taxon>
    </lineage>
</organism>
<accession>A0ABV8JJJ8</accession>
<reference evidence="7" key="1">
    <citation type="journal article" date="2019" name="Int. J. Syst. Evol. Microbiol.">
        <title>The Global Catalogue of Microorganisms (GCM) 10K type strain sequencing project: providing services to taxonomists for standard genome sequencing and annotation.</title>
        <authorList>
            <consortium name="The Broad Institute Genomics Platform"/>
            <consortium name="The Broad Institute Genome Sequencing Center for Infectious Disease"/>
            <person name="Wu L."/>
            <person name="Ma J."/>
        </authorList>
    </citation>
    <scope>NUCLEOTIDE SEQUENCE [LARGE SCALE GENOMIC DNA]</scope>
    <source>
        <strain evidence="7">IBRC-M 10813</strain>
    </source>
</reference>
<dbReference type="PRINTS" id="PR00455">
    <property type="entry name" value="HTHTETR"/>
</dbReference>
<keyword evidence="1" id="KW-0805">Transcription regulation</keyword>
<protein>
    <submittedName>
        <fullName evidence="6">TetR/AcrR family transcriptional regulator</fullName>
    </submittedName>
</protein>
<keyword evidence="3" id="KW-0804">Transcription</keyword>
<sequence>MSLREQKKQYNRTAILNTAGRLFFEQGYTKTTMAEVAKQSAVGVGTIYNYFPSKSDLLLNLFAAESDQLALEPASFCAHDSPVQCIQDWVRSMVDFFRLYPKAFWREVMQAFADNVDENRELRKGLFQWDYQFIDQTEKLIATLQTQKKLDTDFSAKEAAITLYSVLAFQLLAFIYEEVMTEEELEARLERQILFIFSEKTPATGE</sequence>
<evidence type="ECO:0000256" key="3">
    <source>
        <dbReference type="ARBA" id="ARBA00023163"/>
    </source>
</evidence>
<dbReference type="PROSITE" id="PS50977">
    <property type="entry name" value="HTH_TETR_2"/>
    <property type="match status" value="1"/>
</dbReference>
<evidence type="ECO:0000256" key="2">
    <source>
        <dbReference type="ARBA" id="ARBA00023125"/>
    </source>
</evidence>
<dbReference type="SUPFAM" id="SSF46689">
    <property type="entry name" value="Homeodomain-like"/>
    <property type="match status" value="1"/>
</dbReference>
<comment type="caution">
    <text evidence="6">The sequence shown here is derived from an EMBL/GenBank/DDBJ whole genome shotgun (WGS) entry which is preliminary data.</text>
</comment>
<feature type="DNA-binding region" description="H-T-H motif" evidence="4">
    <location>
        <begin position="32"/>
        <end position="51"/>
    </location>
</feature>
<evidence type="ECO:0000256" key="4">
    <source>
        <dbReference type="PROSITE-ProRule" id="PRU00335"/>
    </source>
</evidence>
<evidence type="ECO:0000259" key="5">
    <source>
        <dbReference type="PROSITE" id="PS50977"/>
    </source>
</evidence>
<dbReference type="Gene3D" id="1.10.357.10">
    <property type="entry name" value="Tetracycline Repressor, domain 2"/>
    <property type="match status" value="1"/>
</dbReference>
<proteinExistence type="predicted"/>
<dbReference type="PANTHER" id="PTHR30055">
    <property type="entry name" value="HTH-TYPE TRANSCRIPTIONAL REGULATOR RUTR"/>
    <property type="match status" value="1"/>
</dbReference>
<dbReference type="Proteomes" id="UP001595843">
    <property type="component" value="Unassembled WGS sequence"/>
</dbReference>
<dbReference type="InterPro" id="IPR009057">
    <property type="entry name" value="Homeodomain-like_sf"/>
</dbReference>
<dbReference type="PROSITE" id="PS01081">
    <property type="entry name" value="HTH_TETR_1"/>
    <property type="match status" value="1"/>
</dbReference>
<feature type="domain" description="HTH tetR-type" evidence="5">
    <location>
        <begin position="9"/>
        <end position="69"/>
    </location>
</feature>
<dbReference type="InterPro" id="IPR050109">
    <property type="entry name" value="HTH-type_TetR-like_transc_reg"/>
</dbReference>
<evidence type="ECO:0000313" key="6">
    <source>
        <dbReference type="EMBL" id="MFC4077980.1"/>
    </source>
</evidence>
<evidence type="ECO:0000313" key="7">
    <source>
        <dbReference type="Proteomes" id="UP001595843"/>
    </source>
</evidence>
<dbReference type="InterPro" id="IPR023772">
    <property type="entry name" value="DNA-bd_HTH_TetR-type_CS"/>
</dbReference>
<name>A0ABV8JJJ8_9BACL</name>
<dbReference type="InterPro" id="IPR036271">
    <property type="entry name" value="Tet_transcr_reg_TetR-rel_C_sf"/>
</dbReference>
<gene>
    <name evidence="6" type="ORF">ACFOUO_14350</name>
</gene>
<dbReference type="InterPro" id="IPR001647">
    <property type="entry name" value="HTH_TetR"/>
</dbReference>
<dbReference type="EMBL" id="JBHSAP010000018">
    <property type="protein sequence ID" value="MFC4077980.1"/>
    <property type="molecule type" value="Genomic_DNA"/>
</dbReference>
<dbReference type="RefSeq" id="WP_380705813.1">
    <property type="nucleotide sequence ID" value="NZ_JBHSAP010000018.1"/>
</dbReference>
<keyword evidence="7" id="KW-1185">Reference proteome</keyword>
<dbReference type="SUPFAM" id="SSF48498">
    <property type="entry name" value="Tetracyclin repressor-like, C-terminal domain"/>
    <property type="match status" value="1"/>
</dbReference>
<dbReference type="Pfam" id="PF00440">
    <property type="entry name" value="TetR_N"/>
    <property type="match status" value="1"/>
</dbReference>
<dbReference type="PANTHER" id="PTHR30055:SF234">
    <property type="entry name" value="HTH-TYPE TRANSCRIPTIONAL REGULATOR BETI"/>
    <property type="match status" value="1"/>
</dbReference>